<comment type="caution">
    <text evidence="1">The sequence shown here is derived from an EMBL/GenBank/DDBJ whole genome shotgun (WGS) entry which is preliminary data.</text>
</comment>
<name>A0ABN1H420_9ACTN</name>
<proteinExistence type="predicted"/>
<evidence type="ECO:0000313" key="2">
    <source>
        <dbReference type="Proteomes" id="UP001500957"/>
    </source>
</evidence>
<organism evidence="1 2">
    <name type="scientific">Sporichthya brevicatena</name>
    <dbReference type="NCBI Taxonomy" id="171442"/>
    <lineage>
        <taxon>Bacteria</taxon>
        <taxon>Bacillati</taxon>
        <taxon>Actinomycetota</taxon>
        <taxon>Actinomycetes</taxon>
        <taxon>Sporichthyales</taxon>
        <taxon>Sporichthyaceae</taxon>
        <taxon>Sporichthya</taxon>
    </lineage>
</organism>
<gene>
    <name evidence="1" type="ORF">GCM10009547_34920</name>
</gene>
<protein>
    <submittedName>
        <fullName evidence="1">Uncharacterized protein</fullName>
    </submittedName>
</protein>
<dbReference type="Proteomes" id="UP001500957">
    <property type="component" value="Unassembled WGS sequence"/>
</dbReference>
<evidence type="ECO:0000313" key="1">
    <source>
        <dbReference type="EMBL" id="GAA0628296.1"/>
    </source>
</evidence>
<reference evidence="1 2" key="1">
    <citation type="journal article" date="2019" name="Int. J. Syst. Evol. Microbiol.">
        <title>The Global Catalogue of Microorganisms (GCM) 10K type strain sequencing project: providing services to taxonomists for standard genome sequencing and annotation.</title>
        <authorList>
            <consortium name="The Broad Institute Genomics Platform"/>
            <consortium name="The Broad Institute Genome Sequencing Center for Infectious Disease"/>
            <person name="Wu L."/>
            <person name="Ma J."/>
        </authorList>
    </citation>
    <scope>NUCLEOTIDE SEQUENCE [LARGE SCALE GENOMIC DNA]</scope>
    <source>
        <strain evidence="1 2">JCM 10671</strain>
    </source>
</reference>
<keyword evidence="2" id="KW-1185">Reference proteome</keyword>
<sequence>MTVTSDGPTNPQRTPTDLLFPGAQDEALTRLKSDTHLCITIRWGAAVAAERGRQLRRSDRC</sequence>
<dbReference type="EMBL" id="BAAAHE010000031">
    <property type="protein sequence ID" value="GAA0628296.1"/>
    <property type="molecule type" value="Genomic_DNA"/>
</dbReference>
<accession>A0ABN1H420</accession>